<evidence type="ECO:0000256" key="1">
    <source>
        <dbReference type="SAM" id="MobiDB-lite"/>
    </source>
</evidence>
<protein>
    <submittedName>
        <fullName evidence="2">Uncharacterized protein</fullName>
    </submittedName>
</protein>
<feature type="region of interest" description="Disordered" evidence="1">
    <location>
        <begin position="18"/>
        <end position="39"/>
    </location>
</feature>
<sequence>MVTPYLLWVSPEHEYCADTDADAGDPASTQPATTSPATATLENIRTLLTFAEKQSRRAA</sequence>
<name>A0ABP7U416_9PSEU</name>
<dbReference type="Proteomes" id="UP001501747">
    <property type="component" value="Unassembled WGS sequence"/>
</dbReference>
<dbReference type="EMBL" id="BAABAL010000026">
    <property type="protein sequence ID" value="GAA4035535.1"/>
    <property type="molecule type" value="Genomic_DNA"/>
</dbReference>
<proteinExistence type="predicted"/>
<accession>A0ABP7U416</accession>
<organism evidence="2 3">
    <name type="scientific">Allokutzneria multivorans</name>
    <dbReference type="NCBI Taxonomy" id="1142134"/>
    <lineage>
        <taxon>Bacteria</taxon>
        <taxon>Bacillati</taxon>
        <taxon>Actinomycetota</taxon>
        <taxon>Actinomycetes</taxon>
        <taxon>Pseudonocardiales</taxon>
        <taxon>Pseudonocardiaceae</taxon>
        <taxon>Allokutzneria</taxon>
    </lineage>
</organism>
<keyword evidence="3" id="KW-1185">Reference proteome</keyword>
<gene>
    <name evidence="2" type="ORF">GCM10022247_71390</name>
</gene>
<feature type="compositionally biased region" description="Low complexity" evidence="1">
    <location>
        <begin position="26"/>
        <end position="39"/>
    </location>
</feature>
<evidence type="ECO:0000313" key="2">
    <source>
        <dbReference type="EMBL" id="GAA4035535.1"/>
    </source>
</evidence>
<comment type="caution">
    <text evidence="2">The sequence shown here is derived from an EMBL/GenBank/DDBJ whole genome shotgun (WGS) entry which is preliminary data.</text>
</comment>
<evidence type="ECO:0000313" key="3">
    <source>
        <dbReference type="Proteomes" id="UP001501747"/>
    </source>
</evidence>
<reference evidence="3" key="1">
    <citation type="journal article" date="2019" name="Int. J. Syst. Evol. Microbiol.">
        <title>The Global Catalogue of Microorganisms (GCM) 10K type strain sequencing project: providing services to taxonomists for standard genome sequencing and annotation.</title>
        <authorList>
            <consortium name="The Broad Institute Genomics Platform"/>
            <consortium name="The Broad Institute Genome Sequencing Center for Infectious Disease"/>
            <person name="Wu L."/>
            <person name="Ma J."/>
        </authorList>
    </citation>
    <scope>NUCLEOTIDE SEQUENCE [LARGE SCALE GENOMIC DNA]</scope>
    <source>
        <strain evidence="3">JCM 17342</strain>
    </source>
</reference>